<evidence type="ECO:0000259" key="9">
    <source>
        <dbReference type="PROSITE" id="PS51755"/>
    </source>
</evidence>
<evidence type="ECO:0000259" key="8">
    <source>
        <dbReference type="PROSITE" id="PS50110"/>
    </source>
</evidence>
<keyword evidence="11" id="KW-1185">Reference proteome</keyword>
<dbReference type="SMART" id="SM00448">
    <property type="entry name" value="REC"/>
    <property type="match status" value="1"/>
</dbReference>
<dbReference type="PANTHER" id="PTHR48111:SF21">
    <property type="entry name" value="DNA-BINDING DUAL MASTER TRANSCRIPTIONAL REGULATOR RPAA"/>
    <property type="match status" value="1"/>
</dbReference>
<gene>
    <name evidence="10" type="ORF">POL58_21315</name>
</gene>
<dbReference type="CDD" id="cd00383">
    <property type="entry name" value="trans_reg_C"/>
    <property type="match status" value="1"/>
</dbReference>
<keyword evidence="1 6" id="KW-0597">Phosphoprotein</keyword>
<dbReference type="EMBL" id="JAQNDN010000010">
    <property type="protein sequence ID" value="MDC0670309.1"/>
    <property type="molecule type" value="Genomic_DNA"/>
</dbReference>
<evidence type="ECO:0000256" key="7">
    <source>
        <dbReference type="PROSITE-ProRule" id="PRU01091"/>
    </source>
</evidence>
<evidence type="ECO:0000256" key="2">
    <source>
        <dbReference type="ARBA" id="ARBA00023012"/>
    </source>
</evidence>
<dbReference type="Pfam" id="PF00486">
    <property type="entry name" value="Trans_reg_C"/>
    <property type="match status" value="1"/>
</dbReference>
<evidence type="ECO:0000313" key="10">
    <source>
        <dbReference type="EMBL" id="MDC0670309.1"/>
    </source>
</evidence>
<name>A0ABT5B878_9BACT</name>
<sequence length="252" mass="28692">MNVTTPRLLLVEDEQHLAAGLKLNFELEGYAVDVASTARRAAELLLGSRYDVIVLDVMLPDTDGFELCKKLRDGGNFSPVLMLTARDATDDRVRGLEVGADDYLVKPFELSELLARVRSLLRRRSWEREQRPPLERPAQDTTTASTAPIRFGDAVIDVERGEARMGDQEVKLTRLEFDLVRYFAANPGRVLSRQELQEQVWKLANYPNTRMVDNFIMRLRRHFEPDPVNPVYFVSVRGTGYKFVVPSPVTKP</sequence>
<protein>
    <submittedName>
        <fullName evidence="10">Response regulator transcription factor</fullName>
    </submittedName>
</protein>
<comment type="caution">
    <text evidence="10">The sequence shown here is derived from an EMBL/GenBank/DDBJ whole genome shotgun (WGS) entry which is preliminary data.</text>
</comment>
<dbReference type="Proteomes" id="UP001217838">
    <property type="component" value="Unassembled WGS sequence"/>
</dbReference>
<evidence type="ECO:0000256" key="4">
    <source>
        <dbReference type="ARBA" id="ARBA00023125"/>
    </source>
</evidence>
<keyword evidence="5" id="KW-0804">Transcription</keyword>
<proteinExistence type="predicted"/>
<dbReference type="InterPro" id="IPR011006">
    <property type="entry name" value="CheY-like_superfamily"/>
</dbReference>
<dbReference type="InterPro" id="IPR036388">
    <property type="entry name" value="WH-like_DNA-bd_sf"/>
</dbReference>
<dbReference type="Gene3D" id="1.10.10.10">
    <property type="entry name" value="Winged helix-like DNA-binding domain superfamily/Winged helix DNA-binding domain"/>
    <property type="match status" value="1"/>
</dbReference>
<evidence type="ECO:0000313" key="11">
    <source>
        <dbReference type="Proteomes" id="UP001217838"/>
    </source>
</evidence>
<dbReference type="InterPro" id="IPR016032">
    <property type="entry name" value="Sig_transdc_resp-reg_C-effctor"/>
</dbReference>
<reference evidence="10 11" key="1">
    <citation type="submission" date="2022-11" db="EMBL/GenBank/DDBJ databases">
        <title>Minimal conservation of predation-associated metabolite biosynthetic gene clusters underscores biosynthetic potential of Myxococcota including descriptions for ten novel species: Archangium lansinium sp. nov., Myxococcus landrumus sp. nov., Nannocystis bai.</title>
        <authorList>
            <person name="Ahearne A."/>
            <person name="Stevens C."/>
            <person name="Dowd S."/>
        </authorList>
    </citation>
    <scope>NUCLEOTIDE SEQUENCE [LARGE SCALE GENOMIC DNA]</scope>
    <source>
        <strain evidence="10 11">NCELM</strain>
    </source>
</reference>
<dbReference type="SUPFAM" id="SSF46894">
    <property type="entry name" value="C-terminal effector domain of the bipartite response regulators"/>
    <property type="match status" value="1"/>
</dbReference>
<feature type="modified residue" description="4-aspartylphosphate" evidence="6">
    <location>
        <position position="56"/>
    </location>
</feature>
<evidence type="ECO:0000256" key="3">
    <source>
        <dbReference type="ARBA" id="ARBA00023015"/>
    </source>
</evidence>
<accession>A0ABT5B878</accession>
<dbReference type="SMART" id="SM00862">
    <property type="entry name" value="Trans_reg_C"/>
    <property type="match status" value="1"/>
</dbReference>
<dbReference type="SUPFAM" id="SSF52172">
    <property type="entry name" value="CheY-like"/>
    <property type="match status" value="1"/>
</dbReference>
<dbReference type="PANTHER" id="PTHR48111">
    <property type="entry name" value="REGULATOR OF RPOS"/>
    <property type="match status" value="1"/>
</dbReference>
<dbReference type="RefSeq" id="WP_272000128.1">
    <property type="nucleotide sequence ID" value="NZ_JAQNDN010000010.1"/>
</dbReference>
<evidence type="ECO:0000256" key="5">
    <source>
        <dbReference type="ARBA" id="ARBA00023163"/>
    </source>
</evidence>
<dbReference type="Pfam" id="PF00072">
    <property type="entry name" value="Response_reg"/>
    <property type="match status" value="1"/>
</dbReference>
<keyword evidence="2" id="KW-0902">Two-component regulatory system</keyword>
<evidence type="ECO:0000256" key="1">
    <source>
        <dbReference type="ARBA" id="ARBA00022553"/>
    </source>
</evidence>
<dbReference type="Gene3D" id="3.40.50.2300">
    <property type="match status" value="1"/>
</dbReference>
<dbReference type="InterPro" id="IPR001789">
    <property type="entry name" value="Sig_transdc_resp-reg_receiver"/>
</dbReference>
<dbReference type="CDD" id="cd17624">
    <property type="entry name" value="REC_OmpR_PmrA-like"/>
    <property type="match status" value="1"/>
</dbReference>
<dbReference type="InterPro" id="IPR001867">
    <property type="entry name" value="OmpR/PhoB-type_DNA-bd"/>
</dbReference>
<dbReference type="Gene3D" id="6.10.250.690">
    <property type="match status" value="1"/>
</dbReference>
<evidence type="ECO:0000256" key="6">
    <source>
        <dbReference type="PROSITE-ProRule" id="PRU00169"/>
    </source>
</evidence>
<feature type="domain" description="Response regulatory" evidence="8">
    <location>
        <begin position="7"/>
        <end position="121"/>
    </location>
</feature>
<dbReference type="PROSITE" id="PS51755">
    <property type="entry name" value="OMPR_PHOB"/>
    <property type="match status" value="1"/>
</dbReference>
<dbReference type="InterPro" id="IPR039420">
    <property type="entry name" value="WalR-like"/>
</dbReference>
<organism evidence="10 11">
    <name type="scientific">Nannocystis radixulma</name>
    <dbReference type="NCBI Taxonomy" id="2995305"/>
    <lineage>
        <taxon>Bacteria</taxon>
        <taxon>Pseudomonadati</taxon>
        <taxon>Myxococcota</taxon>
        <taxon>Polyangia</taxon>
        <taxon>Nannocystales</taxon>
        <taxon>Nannocystaceae</taxon>
        <taxon>Nannocystis</taxon>
    </lineage>
</organism>
<dbReference type="PROSITE" id="PS50110">
    <property type="entry name" value="RESPONSE_REGULATORY"/>
    <property type="match status" value="1"/>
</dbReference>
<feature type="domain" description="OmpR/PhoB-type" evidence="9">
    <location>
        <begin position="146"/>
        <end position="245"/>
    </location>
</feature>
<keyword evidence="4 7" id="KW-0238">DNA-binding</keyword>
<keyword evidence="3" id="KW-0805">Transcription regulation</keyword>
<feature type="DNA-binding region" description="OmpR/PhoB-type" evidence="7">
    <location>
        <begin position="146"/>
        <end position="245"/>
    </location>
</feature>